<dbReference type="EMBL" id="LR798317">
    <property type="protein sequence ID" value="CAB5223167.1"/>
    <property type="molecule type" value="Genomic_DNA"/>
</dbReference>
<evidence type="ECO:0000256" key="2">
    <source>
        <dbReference type="SAM" id="Phobius"/>
    </source>
</evidence>
<evidence type="ECO:0000313" key="3">
    <source>
        <dbReference type="EMBL" id="CAB5223167.1"/>
    </source>
</evidence>
<protein>
    <recommendedName>
        <fullName evidence="4">Holin</fullName>
    </recommendedName>
</protein>
<keyword evidence="1" id="KW-0175">Coiled coil</keyword>
<name>A0A6J7WZC6_9CAUD</name>
<keyword evidence="2" id="KW-0812">Transmembrane</keyword>
<organism evidence="3">
    <name type="scientific">uncultured Caudovirales phage</name>
    <dbReference type="NCBI Taxonomy" id="2100421"/>
    <lineage>
        <taxon>Viruses</taxon>
        <taxon>Duplodnaviria</taxon>
        <taxon>Heunggongvirae</taxon>
        <taxon>Uroviricota</taxon>
        <taxon>Caudoviricetes</taxon>
        <taxon>Peduoviridae</taxon>
        <taxon>Maltschvirus</taxon>
        <taxon>Maltschvirus maltsch</taxon>
    </lineage>
</organism>
<sequence>MGLTTGDLVISGILAGTIVFLYKTQEAKNAKHEERLTLINQECSNQRKEDAATILGLHKAVTKLSESVGYLKGLLAHIGNTSPEPEEEA</sequence>
<evidence type="ECO:0000256" key="1">
    <source>
        <dbReference type="SAM" id="Coils"/>
    </source>
</evidence>
<accession>A0A6J7WZC6</accession>
<evidence type="ECO:0008006" key="4">
    <source>
        <dbReference type="Google" id="ProtNLM"/>
    </source>
</evidence>
<keyword evidence="2" id="KW-1133">Transmembrane helix</keyword>
<gene>
    <name evidence="3" type="ORF">UFOVP380_9</name>
</gene>
<feature type="transmembrane region" description="Helical" evidence="2">
    <location>
        <begin position="6"/>
        <end position="22"/>
    </location>
</feature>
<reference evidence="3" key="1">
    <citation type="submission" date="2020-05" db="EMBL/GenBank/DDBJ databases">
        <authorList>
            <person name="Chiriac C."/>
            <person name="Salcher M."/>
            <person name="Ghai R."/>
            <person name="Kavagutti S V."/>
        </authorList>
    </citation>
    <scope>NUCLEOTIDE SEQUENCE</scope>
</reference>
<keyword evidence="2" id="KW-0472">Membrane</keyword>
<proteinExistence type="predicted"/>
<feature type="coiled-coil region" evidence="1">
    <location>
        <begin position="22"/>
        <end position="49"/>
    </location>
</feature>